<evidence type="ECO:0000256" key="1">
    <source>
        <dbReference type="SAM" id="MobiDB-lite"/>
    </source>
</evidence>
<dbReference type="EMBL" id="BAAFJT010000011">
    <property type="protein sequence ID" value="GAB0194576.1"/>
    <property type="molecule type" value="Genomic_DNA"/>
</dbReference>
<sequence>MAPTHRLLLVFLLLVALHARAAWAAPWRAQGADEDADNGGAWLDVDLEPLEHPGAVPAGEGDPTSQLGSRSEAPADRMVTDVPVGRTFPAPQLDAVPQAGWHRRGPPRARYHQAEGGKKRPEPSPLLRKMLDEVERRHETDREAVKKLLFPDGSSGSLPVPPDEAQATQGAGTPDEDADNGASWMDVDLEPLEHPGAVPVGEGDPTSRLGSRSEALADRMVTDVPVGRTFPAPQLDAVPQAGWHRRGPPRARYHQAEGGKKRPEPSPLLRKMLDEVERRHVLSESGEDHQASRYDFFQADSGASSPTTRPEEWRREETPGKGEDEEEKRSL</sequence>
<feature type="signal peptide" evidence="2">
    <location>
        <begin position="1"/>
        <end position="24"/>
    </location>
</feature>
<dbReference type="AlphaFoldDB" id="A0ABC9XA61"/>
<keyword evidence="2" id="KW-0732">Signal</keyword>
<dbReference type="Proteomes" id="UP001623348">
    <property type="component" value="Unassembled WGS sequence"/>
</dbReference>
<feature type="region of interest" description="Disordered" evidence="1">
    <location>
        <begin position="97"/>
        <end position="215"/>
    </location>
</feature>
<organism evidence="3 4">
    <name type="scientific">Grus japonensis</name>
    <name type="common">Japanese crane</name>
    <name type="synonym">Red-crowned crane</name>
    <dbReference type="NCBI Taxonomy" id="30415"/>
    <lineage>
        <taxon>Eukaryota</taxon>
        <taxon>Metazoa</taxon>
        <taxon>Chordata</taxon>
        <taxon>Craniata</taxon>
        <taxon>Vertebrata</taxon>
        <taxon>Euteleostomi</taxon>
        <taxon>Archelosauria</taxon>
        <taxon>Archosauria</taxon>
        <taxon>Dinosauria</taxon>
        <taxon>Saurischia</taxon>
        <taxon>Theropoda</taxon>
        <taxon>Coelurosauria</taxon>
        <taxon>Aves</taxon>
        <taxon>Neognathae</taxon>
        <taxon>Neoaves</taxon>
        <taxon>Gruiformes</taxon>
        <taxon>Gruidae</taxon>
        <taxon>Grus</taxon>
    </lineage>
</organism>
<proteinExistence type="predicted"/>
<feature type="compositionally biased region" description="Basic and acidic residues" evidence="1">
    <location>
        <begin position="129"/>
        <end position="146"/>
    </location>
</feature>
<name>A0ABC9XA61_GRUJA</name>
<feature type="compositionally biased region" description="Basic and acidic residues" evidence="1">
    <location>
        <begin position="271"/>
        <end position="292"/>
    </location>
</feature>
<accession>A0ABC9XA61</accession>
<feature type="compositionally biased region" description="Basic and acidic residues" evidence="1">
    <location>
        <begin position="309"/>
        <end position="331"/>
    </location>
</feature>
<comment type="caution">
    <text evidence="3">The sequence shown here is derived from an EMBL/GenBank/DDBJ whole genome shotgun (WGS) entry which is preliminary data.</text>
</comment>
<feature type="compositionally biased region" description="Basic residues" evidence="1">
    <location>
        <begin position="243"/>
        <end position="253"/>
    </location>
</feature>
<feature type="compositionally biased region" description="Basic and acidic residues" evidence="1">
    <location>
        <begin position="254"/>
        <end position="264"/>
    </location>
</feature>
<feature type="chain" id="PRO_5044889012" evidence="2">
    <location>
        <begin position="25"/>
        <end position="331"/>
    </location>
</feature>
<feature type="compositionally biased region" description="Basic and acidic residues" evidence="1">
    <location>
        <begin position="112"/>
        <end position="122"/>
    </location>
</feature>
<keyword evidence="4" id="KW-1185">Reference proteome</keyword>
<feature type="compositionally biased region" description="Basic residues" evidence="1">
    <location>
        <begin position="101"/>
        <end position="111"/>
    </location>
</feature>
<feature type="region of interest" description="Disordered" evidence="1">
    <location>
        <begin position="51"/>
        <end position="76"/>
    </location>
</feature>
<feature type="region of interest" description="Disordered" evidence="1">
    <location>
        <begin position="227"/>
        <end position="331"/>
    </location>
</feature>
<gene>
    <name evidence="3" type="ORF">GRJ2_001922900</name>
</gene>
<evidence type="ECO:0000256" key="2">
    <source>
        <dbReference type="SAM" id="SignalP"/>
    </source>
</evidence>
<evidence type="ECO:0000313" key="3">
    <source>
        <dbReference type="EMBL" id="GAB0194576.1"/>
    </source>
</evidence>
<evidence type="ECO:0000313" key="4">
    <source>
        <dbReference type="Proteomes" id="UP001623348"/>
    </source>
</evidence>
<reference evidence="3 4" key="1">
    <citation type="submission" date="2024-06" db="EMBL/GenBank/DDBJ databases">
        <title>The draft genome of Grus japonensis, version 3.</title>
        <authorList>
            <person name="Nabeshima K."/>
            <person name="Suzuki S."/>
            <person name="Onuma M."/>
        </authorList>
    </citation>
    <scope>NUCLEOTIDE SEQUENCE [LARGE SCALE GENOMIC DNA]</scope>
    <source>
        <strain evidence="3 4">451A</strain>
    </source>
</reference>
<protein>
    <submittedName>
        <fullName evidence="3">Uncharacterized protein</fullName>
    </submittedName>
</protein>